<accession>A0ABW8CXG3</accession>
<reference evidence="1 2" key="1">
    <citation type="submission" date="2024-10" db="EMBL/GenBank/DDBJ databases">
        <title>The Natural Products Discovery Center: Release of the First 8490 Sequenced Strains for Exploring Actinobacteria Biosynthetic Diversity.</title>
        <authorList>
            <person name="Kalkreuter E."/>
            <person name="Kautsar S.A."/>
            <person name="Yang D."/>
            <person name="Bader C.D."/>
            <person name="Teijaro C.N."/>
            <person name="Fluegel L."/>
            <person name="Davis C.M."/>
            <person name="Simpson J.R."/>
            <person name="Lauterbach L."/>
            <person name="Steele A.D."/>
            <person name="Gui C."/>
            <person name="Meng S."/>
            <person name="Li G."/>
            <person name="Viehrig K."/>
            <person name="Ye F."/>
            <person name="Su P."/>
            <person name="Kiefer A.F."/>
            <person name="Nichols A."/>
            <person name="Cepeda A.J."/>
            <person name="Yan W."/>
            <person name="Fan B."/>
            <person name="Jiang Y."/>
            <person name="Adhikari A."/>
            <person name="Zheng C.-J."/>
            <person name="Schuster L."/>
            <person name="Cowan T.M."/>
            <person name="Smanski M.J."/>
            <person name="Chevrette M.G."/>
            <person name="De Carvalho L.P.S."/>
            <person name="Shen B."/>
        </authorList>
    </citation>
    <scope>NUCLEOTIDE SEQUENCE [LARGE SCALE GENOMIC DNA]</scope>
    <source>
        <strain evidence="1 2">NPDC053346</strain>
    </source>
</reference>
<evidence type="ECO:0000313" key="2">
    <source>
        <dbReference type="Proteomes" id="UP001614391"/>
    </source>
</evidence>
<dbReference type="RefSeq" id="WP_399616183.1">
    <property type="nucleotide sequence ID" value="NZ_JBITYT010000008.1"/>
</dbReference>
<comment type="caution">
    <text evidence="1">The sequence shown here is derived from an EMBL/GenBank/DDBJ whole genome shotgun (WGS) entry which is preliminary data.</text>
</comment>
<organism evidence="1 2">
    <name type="scientific">Streptomyces bikiniensis</name>
    <dbReference type="NCBI Taxonomy" id="1896"/>
    <lineage>
        <taxon>Bacteria</taxon>
        <taxon>Bacillati</taxon>
        <taxon>Actinomycetota</taxon>
        <taxon>Actinomycetes</taxon>
        <taxon>Kitasatosporales</taxon>
        <taxon>Streptomycetaceae</taxon>
        <taxon>Streptomyces</taxon>
    </lineage>
</organism>
<evidence type="ECO:0008006" key="3">
    <source>
        <dbReference type="Google" id="ProtNLM"/>
    </source>
</evidence>
<sequence length="309" mass="33661">MSRITLRSAFLRVVREWDTAVRHGRLSAQTAESYIKVGERLLRFTTALSITRLDDITDVVAQTFMDAPGHDRQGRLITTPADSTRRVRKSGVDALFAEARHLGLTTKAPLLDLPPIPRSAPRPAGALTDRDIEALRFHAERGMPQTRHATVLGLLLSGLHTGEIGYTTVSDLDLPHARVWACGTTHTTARYCPLDDDWSIRVLRLRADCIVKRSSADGSGTLATIASSPAYRRQASVCTAFGETVRSGGITAEERSAAPRDVSSWLAAKIFEQTGEIADVALRFGLSSLDGAARLAGYQWRPSAEEADT</sequence>
<dbReference type="InterPro" id="IPR011010">
    <property type="entry name" value="DNA_brk_join_enz"/>
</dbReference>
<dbReference type="EMBL" id="JBITYT010000008">
    <property type="protein sequence ID" value="MFI9121471.1"/>
    <property type="molecule type" value="Genomic_DNA"/>
</dbReference>
<protein>
    <recommendedName>
        <fullName evidence="3">Integrase</fullName>
    </recommendedName>
</protein>
<gene>
    <name evidence="1" type="ORF">ACIGW0_19020</name>
</gene>
<evidence type="ECO:0000313" key="1">
    <source>
        <dbReference type="EMBL" id="MFI9121471.1"/>
    </source>
</evidence>
<proteinExistence type="predicted"/>
<dbReference type="SUPFAM" id="SSF56349">
    <property type="entry name" value="DNA breaking-rejoining enzymes"/>
    <property type="match status" value="1"/>
</dbReference>
<name>A0ABW8CXG3_STRBI</name>
<keyword evidence="2" id="KW-1185">Reference proteome</keyword>
<dbReference type="Proteomes" id="UP001614391">
    <property type="component" value="Unassembled WGS sequence"/>
</dbReference>